<dbReference type="HOGENOM" id="CLU_1503310_0_0_1"/>
<dbReference type="EMBL" id="GL636496">
    <property type="protein sequence ID" value="EFW16831.1"/>
    <property type="molecule type" value="Genomic_DNA"/>
</dbReference>
<dbReference type="AlphaFoldDB" id="E9DAA0"/>
<keyword evidence="2" id="KW-1185">Reference proteome</keyword>
<reference evidence="2" key="1">
    <citation type="journal article" date="2010" name="Genome Res.">
        <title>Population genomic sequencing of Coccidioides fungi reveals recent hybridization and transposon control.</title>
        <authorList>
            <person name="Neafsey D.E."/>
            <person name="Barker B.M."/>
            <person name="Sharpton T.J."/>
            <person name="Stajich J.E."/>
            <person name="Park D.J."/>
            <person name="Whiston E."/>
            <person name="Hung C.-Y."/>
            <person name="McMahan C."/>
            <person name="White J."/>
            <person name="Sykes S."/>
            <person name="Heiman D."/>
            <person name="Young S."/>
            <person name="Zeng Q."/>
            <person name="Abouelleil A."/>
            <person name="Aftuck L."/>
            <person name="Bessette D."/>
            <person name="Brown A."/>
            <person name="FitzGerald M."/>
            <person name="Lui A."/>
            <person name="Macdonald J.P."/>
            <person name="Priest M."/>
            <person name="Orbach M.J."/>
            <person name="Galgiani J.N."/>
            <person name="Kirkland T.N."/>
            <person name="Cole G.T."/>
            <person name="Birren B.W."/>
            <person name="Henn M.R."/>
            <person name="Taylor J.W."/>
            <person name="Rounsley S.D."/>
        </authorList>
    </citation>
    <scope>NUCLEOTIDE SEQUENCE [LARGE SCALE GENOMIC DNA]</scope>
    <source>
        <strain evidence="2">RMSCC 757 / Silveira</strain>
    </source>
</reference>
<protein>
    <submittedName>
        <fullName evidence="1">Uncharacterized protein</fullName>
    </submittedName>
</protein>
<gene>
    <name evidence="1" type="ORF">CPSG_06790</name>
</gene>
<dbReference type="VEuPathDB" id="FungiDB:CPSG_06790"/>
<reference evidence="2" key="2">
    <citation type="submission" date="2010-03" db="EMBL/GenBank/DDBJ databases">
        <title>The genome sequence of Coccidioides posadasii strain Silveira.</title>
        <authorList>
            <consortium name="The Broad Institute Genome Sequencing Center for Infectious Disease"/>
            <person name="Neafsey D."/>
            <person name="Orbach M."/>
            <person name="Henn M.R."/>
            <person name="Cole G.T."/>
            <person name="Galgiani J."/>
            <person name="Gardner M.J."/>
            <person name="Kirkland T.N."/>
            <person name="Taylor J.W."/>
            <person name="Young S.K."/>
            <person name="Zeng Q."/>
            <person name="Koehrsen M."/>
            <person name="Alvarado L."/>
            <person name="Berlin A."/>
            <person name="Borenstein D."/>
            <person name="Chapman S.B."/>
            <person name="Chen Z."/>
            <person name="Engels R."/>
            <person name="Freedman E."/>
            <person name="Gellesch M."/>
            <person name="Goldberg J."/>
            <person name="Griggs A."/>
            <person name="Gujja S."/>
            <person name="Heilman E."/>
            <person name="Heiman D."/>
            <person name="Howarth C."/>
            <person name="Jen D."/>
            <person name="Larson L."/>
            <person name="Mehta T."/>
            <person name="Neiman D."/>
            <person name="Park D."/>
            <person name="Pearson M."/>
            <person name="Richards J."/>
            <person name="Roberts A."/>
            <person name="Saif S."/>
            <person name="Shea T."/>
            <person name="Shenoy N."/>
            <person name="Sisk P."/>
            <person name="Stolte C."/>
            <person name="Sykes S."/>
            <person name="Walk T."/>
            <person name="White J."/>
            <person name="Yandava C."/>
            <person name="Haas B."/>
            <person name="Nusbaum C."/>
            <person name="Birren B."/>
        </authorList>
    </citation>
    <scope>NUCLEOTIDE SEQUENCE [LARGE SCALE GENOMIC DNA]</scope>
    <source>
        <strain evidence="2">RMSCC 757 / Silveira</strain>
    </source>
</reference>
<name>E9DAA0_COCPS</name>
<organism evidence="2">
    <name type="scientific">Coccidioides posadasii (strain RMSCC 757 / Silveira)</name>
    <name type="common">Valley fever fungus</name>
    <dbReference type="NCBI Taxonomy" id="443226"/>
    <lineage>
        <taxon>Eukaryota</taxon>
        <taxon>Fungi</taxon>
        <taxon>Dikarya</taxon>
        <taxon>Ascomycota</taxon>
        <taxon>Pezizomycotina</taxon>
        <taxon>Eurotiomycetes</taxon>
        <taxon>Eurotiomycetidae</taxon>
        <taxon>Onygenales</taxon>
        <taxon>Onygenaceae</taxon>
        <taxon>Coccidioides</taxon>
    </lineage>
</organism>
<dbReference type="Proteomes" id="UP000002497">
    <property type="component" value="Unassembled WGS sequence"/>
</dbReference>
<accession>E9DAA0</accession>
<sequence length="179" mass="19993">MKKLFIGATKIRAEKLERGHNYMKTSLACQYEVTEQQLSSNAATVNLEACPTLVISSAIQDRGFTFEVNPRPLAPIMESCHLTNKTNIERQTSPSNPALHLALSFGTPGPDLHSHFQGYLWNLRKYYGAQVVIVNILGSSPNHALQGDLQQLPNYQLILIEFIPEPSMRELQPQDCSLS</sequence>
<proteinExistence type="predicted"/>
<evidence type="ECO:0000313" key="1">
    <source>
        <dbReference type="EMBL" id="EFW16831.1"/>
    </source>
</evidence>
<evidence type="ECO:0000313" key="2">
    <source>
        <dbReference type="Proteomes" id="UP000002497"/>
    </source>
</evidence>